<keyword evidence="10" id="KW-0325">Glycoprotein</keyword>
<evidence type="ECO:0000256" key="10">
    <source>
        <dbReference type="ARBA" id="ARBA00023180"/>
    </source>
</evidence>
<evidence type="ECO:0000256" key="7">
    <source>
        <dbReference type="ARBA" id="ARBA00022824"/>
    </source>
</evidence>
<dbReference type="GeneID" id="30970056"/>
<evidence type="ECO:0000256" key="5">
    <source>
        <dbReference type="ARBA" id="ARBA00022692"/>
    </source>
</evidence>
<protein>
    <recommendedName>
        <fullName evidence="4">ER membrane protein complex subunit 1</fullName>
    </recommendedName>
</protein>
<proteinExistence type="inferred from homology"/>
<evidence type="ECO:0000256" key="1">
    <source>
        <dbReference type="ARBA" id="ARBA00004115"/>
    </source>
</evidence>
<evidence type="ECO:0000259" key="14">
    <source>
        <dbReference type="Pfam" id="PF25293"/>
    </source>
</evidence>
<dbReference type="SUPFAM" id="SSF50998">
    <property type="entry name" value="Quinoprotein alcohol dehydrogenase-like"/>
    <property type="match status" value="1"/>
</dbReference>
<dbReference type="Pfam" id="PF07774">
    <property type="entry name" value="EMC1_C"/>
    <property type="match status" value="1"/>
</dbReference>
<dbReference type="InterPro" id="IPR058545">
    <property type="entry name" value="Beta-prop_EMC1_1st"/>
</dbReference>
<dbReference type="VEuPathDB" id="FungiDB:ASPACDRAFT_119349"/>
<feature type="domain" description="ER membrane protein complex subunit 1 C-terminal" evidence="13">
    <location>
        <begin position="725"/>
        <end position="944"/>
    </location>
</feature>
<evidence type="ECO:0000256" key="4">
    <source>
        <dbReference type="ARBA" id="ARBA00020824"/>
    </source>
</evidence>
<dbReference type="GO" id="GO:0072546">
    <property type="term" value="C:EMC complex"/>
    <property type="evidence" value="ECO:0007669"/>
    <property type="project" value="InterPro"/>
</dbReference>
<evidence type="ECO:0000256" key="11">
    <source>
        <dbReference type="SAM" id="Phobius"/>
    </source>
</evidence>
<dbReference type="InterPro" id="IPR011047">
    <property type="entry name" value="Quinoprotein_ADH-like_sf"/>
</dbReference>
<dbReference type="PANTHER" id="PTHR21573">
    <property type="entry name" value="ER MEMBRANE PROTEIN COMPLEX SUBUNIT 1"/>
    <property type="match status" value="1"/>
</dbReference>
<evidence type="ECO:0000313" key="16">
    <source>
        <dbReference type="Proteomes" id="UP000184546"/>
    </source>
</evidence>
<keyword evidence="8 11" id="KW-1133">Transmembrane helix</keyword>
<dbReference type="RefSeq" id="XP_020056045.1">
    <property type="nucleotide sequence ID" value="XM_020196242.1"/>
</dbReference>
<dbReference type="Proteomes" id="UP000184546">
    <property type="component" value="Unassembled WGS sequence"/>
</dbReference>
<dbReference type="GO" id="GO:0034975">
    <property type="term" value="P:protein folding in endoplasmic reticulum"/>
    <property type="evidence" value="ECO:0007669"/>
    <property type="project" value="TreeGrafter"/>
</dbReference>
<evidence type="ECO:0000259" key="13">
    <source>
        <dbReference type="Pfam" id="PF07774"/>
    </source>
</evidence>
<dbReference type="InterPro" id="IPR015943">
    <property type="entry name" value="WD40/YVTN_repeat-like_dom_sf"/>
</dbReference>
<evidence type="ECO:0000256" key="2">
    <source>
        <dbReference type="ARBA" id="ARBA00007904"/>
    </source>
</evidence>
<evidence type="ECO:0000256" key="12">
    <source>
        <dbReference type="SAM" id="SignalP"/>
    </source>
</evidence>
<gene>
    <name evidence="15" type="ORF">ASPACDRAFT_119349</name>
</gene>
<keyword evidence="7" id="KW-0256">Endoplasmic reticulum</keyword>
<comment type="subcellular location">
    <subcellularLocation>
        <location evidence="1">Endoplasmic reticulum membrane</location>
        <topology evidence="1">Single-pass type I membrane protein</topology>
    </subcellularLocation>
</comment>
<dbReference type="SMART" id="SM00564">
    <property type="entry name" value="PQQ"/>
    <property type="match status" value="4"/>
</dbReference>
<keyword evidence="5 11" id="KW-0812">Transmembrane</keyword>
<organism evidence="15 16">
    <name type="scientific">Aspergillus aculeatus (strain ATCC 16872 / CBS 172.66 / WB 5094)</name>
    <dbReference type="NCBI Taxonomy" id="690307"/>
    <lineage>
        <taxon>Eukaryota</taxon>
        <taxon>Fungi</taxon>
        <taxon>Dikarya</taxon>
        <taxon>Ascomycota</taxon>
        <taxon>Pezizomycotina</taxon>
        <taxon>Eurotiomycetes</taxon>
        <taxon>Eurotiomycetidae</taxon>
        <taxon>Eurotiales</taxon>
        <taxon>Aspergillaceae</taxon>
        <taxon>Aspergillus</taxon>
        <taxon>Aspergillus subgen. Circumdati</taxon>
    </lineage>
</organism>
<sequence length="948" mass="102795">MWLQATLLLLASCVPPSSAIYVDEVGHIDYHHALLGLPTSQSTFFLKPSASSNASLLYTLSEDSLLGAVNPRDGSLVWRQNLSQPALPADEGGVSGLLRASEGTNAVVGALGGYVSSWTALDGKLIWEKWFADEKIADLELLELEDASATPSAKDTVALFSGKAGVVRRLDGNTGQVKWEYKDESGDIPLQLSSSSTEVFYIALQASARKGYRIRVVSLDPLTGLHTQQQILSSENEVSGPQSVVFVGANTAAPVIVWSDAAHKTLKVNIIGTKQVQSFDIENTSGESIRSITVHTPKKLESLPHYLVHYETDSTTWAEVYHVDLKTSAMSRAYELPRLQGWSVFSTSNKDANVYFTRITQSETTVVSSVSHGILGRWPHQSPPLEEAVHAVSEVVTKGDSVAVRSAAALVSGDWQLIRGGQVEWTRYEALTGALAASWVETDGSEDLVHQLEVEGHESVYKAYIHRVKRHARDLQHLPEWLKDLPKRIVTSILTDEVSNLDSFGISKPVIVAAKNGRVYALDAGNHGAVSWAVKAAEKDSWDVKAIVAQPGSATIYADDGSSVTLDVTSGAILARTSGTNTKVRAVAVIDDGSAPVTIGIREDGTPLESLDLPGFFVTQSNDGRVLGWAARDNKTPVWQFLPPHGEKIVYATARPAHDPVASIGKVLGDRSVLYKYLNPNLALITTVGENRATFYLLDAVSGRVLHTSVQKGVDTTQPIASTISENWFSYSFYADVISPSTSKGYQLVISELYESPAPNDRGPLDAAANYSSLASLPSPHIISQSFVIPEPISYMTVTQTRQGITTRNLLCTLPHSNAIIGIPRPVLDPRRPVDRDPTSTEAEEGLFKYNPFLEFEGRWYLTHSRNVAGIKKVLSSPTLLESTSLIFAFGGDIFATRATPSQAFDVLGKGFSKLQLVLTILALSAGVMILAPMVRRKQINMIWKASS</sequence>
<name>A0A1L9WU44_ASPA1</name>
<evidence type="ECO:0000313" key="15">
    <source>
        <dbReference type="EMBL" id="OJJ99705.1"/>
    </source>
</evidence>
<keyword evidence="9 11" id="KW-0472">Membrane</keyword>
<keyword evidence="16" id="KW-1185">Reference proteome</keyword>
<dbReference type="STRING" id="690307.A0A1L9WU44"/>
<comment type="subunit">
    <text evidence="3">Component of the ER membrane protein complex (EMC).</text>
</comment>
<reference evidence="16" key="1">
    <citation type="journal article" date="2017" name="Genome Biol.">
        <title>Comparative genomics reveals high biological diversity and specific adaptations in the industrially and medically important fungal genus Aspergillus.</title>
        <authorList>
            <person name="de Vries R.P."/>
            <person name="Riley R."/>
            <person name="Wiebenga A."/>
            <person name="Aguilar-Osorio G."/>
            <person name="Amillis S."/>
            <person name="Uchima C.A."/>
            <person name="Anderluh G."/>
            <person name="Asadollahi M."/>
            <person name="Askin M."/>
            <person name="Barry K."/>
            <person name="Battaglia E."/>
            <person name="Bayram O."/>
            <person name="Benocci T."/>
            <person name="Braus-Stromeyer S.A."/>
            <person name="Caldana C."/>
            <person name="Canovas D."/>
            <person name="Cerqueira G.C."/>
            <person name="Chen F."/>
            <person name="Chen W."/>
            <person name="Choi C."/>
            <person name="Clum A."/>
            <person name="Dos Santos R.A."/>
            <person name="Damasio A.R."/>
            <person name="Diallinas G."/>
            <person name="Emri T."/>
            <person name="Fekete E."/>
            <person name="Flipphi M."/>
            <person name="Freyberg S."/>
            <person name="Gallo A."/>
            <person name="Gournas C."/>
            <person name="Habgood R."/>
            <person name="Hainaut M."/>
            <person name="Harispe M.L."/>
            <person name="Henrissat B."/>
            <person name="Hilden K.S."/>
            <person name="Hope R."/>
            <person name="Hossain A."/>
            <person name="Karabika E."/>
            <person name="Karaffa L."/>
            <person name="Karanyi Z."/>
            <person name="Krasevec N."/>
            <person name="Kuo A."/>
            <person name="Kusch H."/>
            <person name="LaButti K."/>
            <person name="Lagendijk E.L."/>
            <person name="Lapidus A."/>
            <person name="Levasseur A."/>
            <person name="Lindquist E."/>
            <person name="Lipzen A."/>
            <person name="Logrieco A.F."/>
            <person name="MacCabe A."/>
            <person name="Maekelae M.R."/>
            <person name="Malavazi I."/>
            <person name="Melin P."/>
            <person name="Meyer V."/>
            <person name="Mielnichuk N."/>
            <person name="Miskei M."/>
            <person name="Molnar A.P."/>
            <person name="Mule G."/>
            <person name="Ngan C.Y."/>
            <person name="Orejas M."/>
            <person name="Orosz E."/>
            <person name="Ouedraogo J.P."/>
            <person name="Overkamp K.M."/>
            <person name="Park H.-S."/>
            <person name="Perrone G."/>
            <person name="Piumi F."/>
            <person name="Punt P.J."/>
            <person name="Ram A.F."/>
            <person name="Ramon A."/>
            <person name="Rauscher S."/>
            <person name="Record E."/>
            <person name="Riano-Pachon D.M."/>
            <person name="Robert V."/>
            <person name="Roehrig J."/>
            <person name="Ruller R."/>
            <person name="Salamov A."/>
            <person name="Salih N.S."/>
            <person name="Samson R.A."/>
            <person name="Sandor E."/>
            <person name="Sanguinetti M."/>
            <person name="Schuetze T."/>
            <person name="Sepcic K."/>
            <person name="Shelest E."/>
            <person name="Sherlock G."/>
            <person name="Sophianopoulou V."/>
            <person name="Squina F.M."/>
            <person name="Sun H."/>
            <person name="Susca A."/>
            <person name="Todd R.B."/>
            <person name="Tsang A."/>
            <person name="Unkles S.E."/>
            <person name="van de Wiele N."/>
            <person name="van Rossen-Uffink D."/>
            <person name="Oliveira J.V."/>
            <person name="Vesth T.C."/>
            <person name="Visser J."/>
            <person name="Yu J.-H."/>
            <person name="Zhou M."/>
            <person name="Andersen M.R."/>
            <person name="Archer D.B."/>
            <person name="Baker S.E."/>
            <person name="Benoit I."/>
            <person name="Brakhage A.A."/>
            <person name="Braus G.H."/>
            <person name="Fischer R."/>
            <person name="Frisvad J.C."/>
            <person name="Goldman G.H."/>
            <person name="Houbraken J."/>
            <person name="Oakley B."/>
            <person name="Pocsi I."/>
            <person name="Scazzocchio C."/>
            <person name="Seiboth B."/>
            <person name="vanKuyk P.A."/>
            <person name="Wortman J."/>
            <person name="Dyer P.S."/>
            <person name="Grigoriev I.V."/>
        </authorList>
    </citation>
    <scope>NUCLEOTIDE SEQUENCE [LARGE SCALE GENOMIC DNA]</scope>
    <source>
        <strain evidence="16">ATCC 16872 / CBS 172.66 / WB 5094</strain>
    </source>
</reference>
<evidence type="ECO:0000256" key="3">
    <source>
        <dbReference type="ARBA" id="ARBA00011276"/>
    </source>
</evidence>
<dbReference type="Pfam" id="PF25293">
    <property type="entry name" value="Beta-prop_EMC1_N"/>
    <property type="match status" value="1"/>
</dbReference>
<comment type="similarity">
    <text evidence="2">Belongs to the EMC1 family.</text>
</comment>
<accession>A0A1L9WU44</accession>
<dbReference type="OrthoDB" id="28092at2759"/>
<feature type="signal peptide" evidence="12">
    <location>
        <begin position="1"/>
        <end position="19"/>
    </location>
</feature>
<dbReference type="PANTHER" id="PTHR21573:SF0">
    <property type="entry name" value="ER MEMBRANE PROTEIN COMPLEX SUBUNIT 1"/>
    <property type="match status" value="1"/>
</dbReference>
<dbReference type="Gene3D" id="2.130.10.10">
    <property type="entry name" value="YVTN repeat-like/Quinoprotein amine dehydrogenase"/>
    <property type="match status" value="2"/>
</dbReference>
<keyword evidence="6 12" id="KW-0732">Signal</keyword>
<dbReference type="InterPro" id="IPR018391">
    <property type="entry name" value="PQQ_b-propeller_rpt"/>
</dbReference>
<dbReference type="OMA" id="SWAEVYH"/>
<dbReference type="AlphaFoldDB" id="A0A1L9WU44"/>
<evidence type="ECO:0000256" key="6">
    <source>
        <dbReference type="ARBA" id="ARBA00022729"/>
    </source>
</evidence>
<dbReference type="EMBL" id="KV878977">
    <property type="protein sequence ID" value="OJJ99705.1"/>
    <property type="molecule type" value="Genomic_DNA"/>
</dbReference>
<feature type="transmembrane region" description="Helical" evidence="11">
    <location>
        <begin position="915"/>
        <end position="935"/>
    </location>
</feature>
<evidence type="ECO:0000256" key="8">
    <source>
        <dbReference type="ARBA" id="ARBA00022989"/>
    </source>
</evidence>
<dbReference type="InterPro" id="IPR026895">
    <property type="entry name" value="EMC1"/>
</dbReference>
<evidence type="ECO:0000256" key="9">
    <source>
        <dbReference type="ARBA" id="ARBA00023136"/>
    </source>
</evidence>
<feature type="domain" description="EMC1 first beta-propeller" evidence="14">
    <location>
        <begin position="19"/>
        <end position="429"/>
    </location>
</feature>
<dbReference type="InterPro" id="IPR011678">
    <property type="entry name" value="EMC1_C"/>
</dbReference>
<feature type="chain" id="PRO_5012612007" description="ER membrane protein complex subunit 1" evidence="12">
    <location>
        <begin position="20"/>
        <end position="948"/>
    </location>
</feature>